<gene>
    <name evidence="1" type="ordered locus">Halhy_4040</name>
</gene>
<dbReference type="OrthoDB" id="9952505at2"/>
<evidence type="ECO:0000313" key="1">
    <source>
        <dbReference type="EMBL" id="AEE51888.1"/>
    </source>
</evidence>
<organism evidence="1 2">
    <name type="scientific">Haliscomenobacter hydrossis (strain ATCC 27775 / DSM 1100 / LMG 10767 / O)</name>
    <dbReference type="NCBI Taxonomy" id="760192"/>
    <lineage>
        <taxon>Bacteria</taxon>
        <taxon>Pseudomonadati</taxon>
        <taxon>Bacteroidota</taxon>
        <taxon>Saprospiria</taxon>
        <taxon>Saprospirales</taxon>
        <taxon>Haliscomenobacteraceae</taxon>
        <taxon>Haliscomenobacter</taxon>
    </lineage>
</organism>
<protein>
    <submittedName>
        <fullName evidence="1">Uncharacterized protein</fullName>
    </submittedName>
</protein>
<name>F4L5Q3_HALH1</name>
<proteinExistence type="predicted"/>
<dbReference type="HOGENOM" id="CLU_1188623_0_0_10"/>
<dbReference type="AlphaFoldDB" id="F4L5Q3"/>
<dbReference type="EMBL" id="CP002691">
    <property type="protein sequence ID" value="AEE51888.1"/>
    <property type="molecule type" value="Genomic_DNA"/>
</dbReference>
<reference evidence="1 2" key="1">
    <citation type="journal article" date="2011" name="Stand. Genomic Sci.">
        <title>Complete genome sequence of Haliscomenobacter hydrossis type strain (O).</title>
        <authorList>
            <consortium name="US DOE Joint Genome Institute (JGI-PGF)"/>
            <person name="Daligault H."/>
            <person name="Lapidus A."/>
            <person name="Zeytun A."/>
            <person name="Nolan M."/>
            <person name="Lucas S."/>
            <person name="Del Rio T.G."/>
            <person name="Tice H."/>
            <person name="Cheng J.F."/>
            <person name="Tapia R."/>
            <person name="Han C."/>
            <person name="Goodwin L."/>
            <person name="Pitluck S."/>
            <person name="Liolios K."/>
            <person name="Pagani I."/>
            <person name="Ivanova N."/>
            <person name="Huntemann M."/>
            <person name="Mavromatis K."/>
            <person name="Mikhailova N."/>
            <person name="Pati A."/>
            <person name="Chen A."/>
            <person name="Palaniappan K."/>
            <person name="Land M."/>
            <person name="Hauser L."/>
            <person name="Brambilla E.M."/>
            <person name="Rohde M."/>
            <person name="Verbarg S."/>
            <person name="Goker M."/>
            <person name="Bristow J."/>
            <person name="Eisen J.A."/>
            <person name="Markowitz V."/>
            <person name="Hugenholtz P."/>
            <person name="Kyrpides N.C."/>
            <person name="Klenk H.P."/>
            <person name="Woyke T."/>
        </authorList>
    </citation>
    <scope>NUCLEOTIDE SEQUENCE [LARGE SCALE GENOMIC DNA]</scope>
    <source>
        <strain evidence="2">ATCC 27775 / DSM 1100 / LMG 10767 / O</strain>
    </source>
</reference>
<keyword evidence="2" id="KW-1185">Reference proteome</keyword>
<dbReference type="STRING" id="760192.Halhy_4040"/>
<sequence>MDENNIMDSENIEFELNLGFDGQRRRTKPDLRTVCINKFKDEIAFHEASHFVFIILALNHFATGTFSLIDFLTCCTEKIKVKGHNLVSGFAPANITKDKMQDGTKWNDEPEGYLEFYNEDRRRLAASMLVDIAGYSSYQVFIQNSEYYIFSEPKLDYPQIGSCTINYYDKYNTLKSEAGDFVKIDRRLGIYYWDCLQSGKSKVEAITNFTNAAQSLMKKQSINDSIRFVKKNS</sequence>
<dbReference type="RefSeq" id="WP_013766426.1">
    <property type="nucleotide sequence ID" value="NC_015510.1"/>
</dbReference>
<evidence type="ECO:0000313" key="2">
    <source>
        <dbReference type="Proteomes" id="UP000008461"/>
    </source>
</evidence>
<reference key="2">
    <citation type="submission" date="2011-04" db="EMBL/GenBank/DDBJ databases">
        <title>Complete sequence of chromosome of Haliscomenobacter hydrossis DSM 1100.</title>
        <authorList>
            <consortium name="US DOE Joint Genome Institute (JGI-PGF)"/>
            <person name="Lucas S."/>
            <person name="Han J."/>
            <person name="Lapidus A."/>
            <person name="Bruce D."/>
            <person name="Goodwin L."/>
            <person name="Pitluck S."/>
            <person name="Peters L."/>
            <person name="Kyrpides N."/>
            <person name="Mavromatis K."/>
            <person name="Ivanova N."/>
            <person name="Ovchinnikova G."/>
            <person name="Pagani I."/>
            <person name="Daligault H."/>
            <person name="Detter J.C."/>
            <person name="Han C."/>
            <person name="Land M."/>
            <person name="Hauser L."/>
            <person name="Markowitz V."/>
            <person name="Cheng J.-F."/>
            <person name="Hugenholtz P."/>
            <person name="Woyke T."/>
            <person name="Wu D."/>
            <person name="Verbarg S."/>
            <person name="Frueling A."/>
            <person name="Brambilla E."/>
            <person name="Klenk H.-P."/>
            <person name="Eisen J.A."/>
        </authorList>
    </citation>
    <scope>NUCLEOTIDE SEQUENCE</scope>
    <source>
        <strain>DSM 1100</strain>
    </source>
</reference>
<dbReference type="Proteomes" id="UP000008461">
    <property type="component" value="Chromosome"/>
</dbReference>
<dbReference type="KEGG" id="hhy:Halhy_4040"/>
<accession>F4L5Q3</accession>